<name>A0A8S5PBW6_9CAUD</name>
<protein>
    <submittedName>
        <fullName evidence="2">Uncharacterized protein</fullName>
    </submittedName>
</protein>
<keyword evidence="1" id="KW-0175">Coiled coil</keyword>
<proteinExistence type="predicted"/>
<evidence type="ECO:0000256" key="1">
    <source>
        <dbReference type="SAM" id="Coils"/>
    </source>
</evidence>
<evidence type="ECO:0000313" key="2">
    <source>
        <dbReference type="EMBL" id="DAE04176.1"/>
    </source>
</evidence>
<organism evidence="2">
    <name type="scientific">Siphoviridae sp. ctmpG14</name>
    <dbReference type="NCBI Taxonomy" id="2825654"/>
    <lineage>
        <taxon>Viruses</taxon>
        <taxon>Duplodnaviria</taxon>
        <taxon>Heunggongvirae</taxon>
        <taxon>Uroviricota</taxon>
        <taxon>Caudoviricetes</taxon>
    </lineage>
</organism>
<reference evidence="2" key="1">
    <citation type="journal article" date="2021" name="Proc. Natl. Acad. Sci. U.S.A.">
        <title>A Catalog of Tens of Thousands of Viruses from Human Metagenomes Reveals Hidden Associations with Chronic Diseases.</title>
        <authorList>
            <person name="Tisza M.J."/>
            <person name="Buck C.B."/>
        </authorList>
    </citation>
    <scope>NUCLEOTIDE SEQUENCE</scope>
    <source>
        <strain evidence="2">CtmpG14</strain>
    </source>
</reference>
<dbReference type="EMBL" id="BK015384">
    <property type="protein sequence ID" value="DAE04176.1"/>
    <property type="molecule type" value="Genomic_DNA"/>
</dbReference>
<feature type="coiled-coil region" evidence="1">
    <location>
        <begin position="180"/>
        <end position="207"/>
    </location>
</feature>
<sequence>MQVKKEYLDQALINWLKDNNANKTKSFSIEGHKRLIILCSKLKKWATADVFYKGYGSARYMSIGDYFNEIVEEETKGYSLKFRNKYPVTLEEAVSVIQKVESLSKAEYHALLNLKNQKPKAKLDELLEFLKKEKDREGENANQLFDLIAEAEKEQNPQENKPQIVAGASNAVEKMVSVIEKTKEVQLKNLEQELELIDLKIRRCEILKEILTLKNG</sequence>
<feature type="coiled-coil region" evidence="1">
    <location>
        <begin position="120"/>
        <end position="154"/>
    </location>
</feature>
<accession>A0A8S5PBW6</accession>